<keyword evidence="2" id="KW-1185">Reference proteome</keyword>
<evidence type="ECO:0000313" key="1">
    <source>
        <dbReference type="EMBL" id="GAN09466.1"/>
    </source>
</evidence>
<dbReference type="AlphaFoldDB" id="A0A0C9MFG8"/>
<proteinExistence type="predicted"/>
<dbReference type="EMBL" id="DF836558">
    <property type="protein sequence ID" value="GAN09466.1"/>
    <property type="molecule type" value="Genomic_DNA"/>
</dbReference>
<dbReference type="Proteomes" id="UP000053815">
    <property type="component" value="Unassembled WGS sequence"/>
</dbReference>
<evidence type="ECO:0000313" key="2">
    <source>
        <dbReference type="Proteomes" id="UP000053815"/>
    </source>
</evidence>
<accession>A0A0C9MFG8</accession>
<name>A0A0C9MFG8_9FUNG</name>
<gene>
    <name evidence="1" type="ORF">MAM1_0269c08995</name>
</gene>
<reference evidence="1" key="1">
    <citation type="submission" date="2014-09" db="EMBL/GenBank/DDBJ databases">
        <title>Draft genome sequence of an oleaginous Mucoromycotina fungus Mucor ambiguus NBRC6742.</title>
        <authorList>
            <person name="Takeda I."/>
            <person name="Yamane N."/>
            <person name="Morita T."/>
            <person name="Tamano K."/>
            <person name="Machida M."/>
            <person name="Baker S."/>
            <person name="Koike H."/>
        </authorList>
    </citation>
    <scope>NUCLEOTIDE SEQUENCE</scope>
    <source>
        <strain evidence="1">NBRC 6742</strain>
    </source>
</reference>
<dbReference type="OrthoDB" id="2282815at2759"/>
<protein>
    <submittedName>
        <fullName evidence="1">Uncharacterized protein</fullName>
    </submittedName>
</protein>
<sequence length="503" mass="58240">MTTRNEITIELGAAQMVWQSLLEPKALRPTVIHKVTVAPSWEDMRRLAKFIFLRIFAGSSDDIIGDDNLSDYCSDNVHYNKKLFQNLLRFVLMSVSRKVVFDWSRRINMNLKYSMLHGELNKEQQEKLSSITYEEIFKNLDNSPNCIPTTNVVKEYLDSNFTDEIINCALVNIDYERIANVGGKQAEYWIYESLLGFYFSKATFDLIRQLHNLKGNRINHSPTIIADYSLKDGCIYKMFKMFEISSKLQQPIIKHHSKSASSGSTSSLRKNQVKDALIDEIKAYGFYVEANITTEQVIKLSLNQVVETDETKCGVEKSTLPVCSLIYQLDDMYEAICVNMWNWAELIKEEGYSLVSNCNWNTKQLDRYTKFKDQLKVLINDMLMDSQRKIVDLDEKIHFLGENLDCKQGATITHRNVMEIGMLPYLKEIATALASSLKSTSMFVNYKVSSMVITGELLHSWLTRFNTVYGEYMWTQLQAELSIQFHVRQIRAKLIFAKKKYHL</sequence>
<organism evidence="1">
    <name type="scientific">Mucor ambiguus</name>
    <dbReference type="NCBI Taxonomy" id="91626"/>
    <lineage>
        <taxon>Eukaryota</taxon>
        <taxon>Fungi</taxon>
        <taxon>Fungi incertae sedis</taxon>
        <taxon>Mucoromycota</taxon>
        <taxon>Mucoromycotina</taxon>
        <taxon>Mucoromycetes</taxon>
        <taxon>Mucorales</taxon>
        <taxon>Mucorineae</taxon>
        <taxon>Mucoraceae</taxon>
        <taxon>Mucor</taxon>
    </lineage>
</organism>